<gene>
    <name evidence="1" type="ORF">E6C50_02585</name>
</gene>
<dbReference type="AlphaFoldDB" id="A0A4S4A3U6"/>
<dbReference type="RefSeq" id="WP_136401633.1">
    <property type="nucleotide sequence ID" value="NZ_SSNZ01000001.1"/>
</dbReference>
<evidence type="ECO:0000313" key="2">
    <source>
        <dbReference type="Proteomes" id="UP000307507"/>
    </source>
</evidence>
<organism evidence="1 2">
    <name type="scientific">Flavobacterium supellecticarium</name>
    <dbReference type="NCBI Taxonomy" id="2565924"/>
    <lineage>
        <taxon>Bacteria</taxon>
        <taxon>Pseudomonadati</taxon>
        <taxon>Bacteroidota</taxon>
        <taxon>Flavobacteriia</taxon>
        <taxon>Flavobacteriales</taxon>
        <taxon>Flavobacteriaceae</taxon>
        <taxon>Flavobacterium</taxon>
    </lineage>
</organism>
<reference evidence="1 2" key="1">
    <citation type="submission" date="2019-04" db="EMBL/GenBank/DDBJ databases">
        <title>Flavobacterium sp. nov. isolated from construction timber.</title>
        <authorList>
            <person name="Lin S.-Y."/>
            <person name="Chang C.-T."/>
            <person name="Young C.-C."/>
        </authorList>
    </citation>
    <scope>NUCLEOTIDE SEQUENCE [LARGE SCALE GENOMIC DNA]</scope>
    <source>
        <strain evidence="1 2">CC-CTC003</strain>
    </source>
</reference>
<evidence type="ECO:0000313" key="1">
    <source>
        <dbReference type="EMBL" id="THF53109.1"/>
    </source>
</evidence>
<sequence length="372" mass="43655">MGITNDLYQLKPGIINSGTILRVRKNKEAAFLKKYTIVNQGNNTNAQGIFSNTFIINSEDGKIERISLFATDRIIDFNEPGIYISLQSGSKSGFGSDFNDFFSTMATYLEDALFYILWDDIISRYEIINGTLNFRSTRDFTRWNCLFEEYVVDNYADSKQLLADFYVEKANEMILRHDEIISEGEDPKERHYDVEDYQELLQQILNYKSHIAPEKLKQLNDWLEAQIYDTICIELVVTASQSIYDENEVYMQGKFEIRINAEKPYAESDIIDISEFLKSMVQNGEYFIFSCCCGVPSCSGWVKGIQVEHFDTTIRWTNLNTWKEWYFEKHRIEDDIKTIREEDKVYEKFFAKKEIEYIGVGDYWNTDDELKN</sequence>
<keyword evidence="2" id="KW-1185">Reference proteome</keyword>
<dbReference type="Proteomes" id="UP000307507">
    <property type="component" value="Unassembled WGS sequence"/>
</dbReference>
<protein>
    <submittedName>
        <fullName evidence="1">Uncharacterized protein</fullName>
    </submittedName>
</protein>
<dbReference type="EMBL" id="SSNZ01000001">
    <property type="protein sequence ID" value="THF53109.1"/>
    <property type="molecule type" value="Genomic_DNA"/>
</dbReference>
<proteinExistence type="predicted"/>
<name>A0A4S4A3U6_9FLAO</name>
<accession>A0A4S4A3U6</accession>
<dbReference type="OrthoDB" id="1148993at2"/>
<comment type="caution">
    <text evidence="1">The sequence shown here is derived from an EMBL/GenBank/DDBJ whole genome shotgun (WGS) entry which is preliminary data.</text>
</comment>